<reference evidence="3" key="1">
    <citation type="submission" date="2018-10" db="EMBL/GenBank/DDBJ databases">
        <title>Effector identification in a new, highly contiguous assembly of the strawberry crown rot pathogen Phytophthora cactorum.</title>
        <authorList>
            <person name="Armitage A.D."/>
            <person name="Nellist C.F."/>
            <person name="Bates H."/>
            <person name="Vickerstaff R.J."/>
            <person name="Harrison R.J."/>
        </authorList>
    </citation>
    <scope>NUCLEOTIDE SEQUENCE</scope>
    <source>
        <strain evidence="2">15-7</strain>
        <strain evidence="3">P415</strain>
    </source>
</reference>
<dbReference type="Proteomes" id="UP000735874">
    <property type="component" value="Unassembled WGS sequence"/>
</dbReference>
<proteinExistence type="predicted"/>
<dbReference type="Proteomes" id="UP000697107">
    <property type="component" value="Unassembled WGS sequence"/>
</dbReference>
<name>A0A8T1GBJ4_9STRA</name>
<feature type="region of interest" description="Disordered" evidence="1">
    <location>
        <begin position="1"/>
        <end position="32"/>
    </location>
</feature>
<sequence>MTTDSAPIDNPHHSSRHTPNAAEMVLVSRREY</sequence>
<organism evidence="3 4">
    <name type="scientific">Phytophthora cactorum</name>
    <dbReference type="NCBI Taxonomy" id="29920"/>
    <lineage>
        <taxon>Eukaryota</taxon>
        <taxon>Sar</taxon>
        <taxon>Stramenopiles</taxon>
        <taxon>Oomycota</taxon>
        <taxon>Peronosporomycetes</taxon>
        <taxon>Peronosporales</taxon>
        <taxon>Peronosporaceae</taxon>
        <taxon>Phytophthora</taxon>
    </lineage>
</organism>
<dbReference type="AlphaFoldDB" id="A0A8T1GBJ4"/>
<evidence type="ECO:0000256" key="1">
    <source>
        <dbReference type="SAM" id="MobiDB-lite"/>
    </source>
</evidence>
<gene>
    <name evidence="2" type="ORF">PC113_g6084</name>
    <name evidence="3" type="ORF">PC118_g5673</name>
</gene>
<protein>
    <submittedName>
        <fullName evidence="3">Uncharacterized protein</fullName>
    </submittedName>
</protein>
<dbReference type="EMBL" id="RCMG01000122">
    <property type="protein sequence ID" value="KAG2862668.1"/>
    <property type="molecule type" value="Genomic_DNA"/>
</dbReference>
<evidence type="ECO:0000313" key="3">
    <source>
        <dbReference type="EMBL" id="KAG2990347.1"/>
    </source>
</evidence>
<evidence type="ECO:0000313" key="2">
    <source>
        <dbReference type="EMBL" id="KAG2862668.1"/>
    </source>
</evidence>
<evidence type="ECO:0000313" key="4">
    <source>
        <dbReference type="Proteomes" id="UP000697107"/>
    </source>
</evidence>
<accession>A0A8T1GBJ4</accession>
<dbReference type="EMBL" id="RCML01000119">
    <property type="protein sequence ID" value="KAG2990347.1"/>
    <property type="molecule type" value="Genomic_DNA"/>
</dbReference>
<comment type="caution">
    <text evidence="3">The sequence shown here is derived from an EMBL/GenBank/DDBJ whole genome shotgun (WGS) entry which is preliminary data.</text>
</comment>